<dbReference type="AlphaFoldDB" id="A0A423TG59"/>
<feature type="region of interest" description="Disordered" evidence="1">
    <location>
        <begin position="436"/>
        <end position="460"/>
    </location>
</feature>
<evidence type="ECO:0000256" key="1">
    <source>
        <dbReference type="SAM" id="MobiDB-lite"/>
    </source>
</evidence>
<gene>
    <name evidence="2" type="ORF">C7M84_005973</name>
</gene>
<accession>A0A423TG59</accession>
<dbReference type="Proteomes" id="UP000283509">
    <property type="component" value="Unassembled WGS sequence"/>
</dbReference>
<dbReference type="EMBL" id="QCYY01001772">
    <property type="protein sequence ID" value="ROT75480.1"/>
    <property type="molecule type" value="Genomic_DNA"/>
</dbReference>
<name>A0A423TG59_PENVA</name>
<reference evidence="2 3" key="2">
    <citation type="submission" date="2019-01" db="EMBL/GenBank/DDBJ databases">
        <title>The decoding of complex shrimp genome reveals the adaptation for benthos swimmer, frequently molting mechanism and breeding impact on genome.</title>
        <authorList>
            <person name="Sun Y."/>
            <person name="Gao Y."/>
            <person name="Yu Y."/>
        </authorList>
    </citation>
    <scope>NUCLEOTIDE SEQUENCE [LARGE SCALE GENOMIC DNA]</scope>
    <source>
        <tissue evidence="2">Muscle</tissue>
    </source>
</reference>
<sequence>MLCERRVEGGSALPPLRPPPLAPLPSLTILCFSLSLFPSLCFSCLFLLSSVPSSSASLLPSLSPLSSLSVPSSYPSPLPLSFFLFLFRSFIFLPPSPQHLSCPSFFSFLHSIALIPFPSIFAPSFPSLSPFPSIFPPSLLPRSPPITPSLPPPIPPSLPSSLLSSPIPSSPSPFPSLPILPFPSPPCPSPPSLPPLPPPPPPPPSPSRRKIPPGRLVTFTALETTPAAARRRPGRVASSSSRNARRPNGRPRTTPDSFDLRPTSRPPPACCVGSQGGTSSGEALLRPGLLALYCPEGAAPGPAFVPEESRRHRTGGYIGIFLPDIPASAMNILREPHFTAKGIGVSRILREFLPAPYLLPTLPPCFLLPIHPVLFFSPLSFPCAFLPLPPFRSPSHSPSLPCPFLPLSIPPSPSLSIPPPSPLPLPCPLPLFPLPPLPGPPRNPRRFSSRKKATAEEVAS</sequence>
<comment type="caution">
    <text evidence="2">The sequence shown here is derived from an EMBL/GenBank/DDBJ whole genome shotgun (WGS) entry which is preliminary data.</text>
</comment>
<keyword evidence="3" id="KW-1185">Reference proteome</keyword>
<reference evidence="2 3" key="1">
    <citation type="submission" date="2018-04" db="EMBL/GenBank/DDBJ databases">
        <authorList>
            <person name="Zhang X."/>
            <person name="Yuan J."/>
            <person name="Li F."/>
            <person name="Xiang J."/>
        </authorList>
    </citation>
    <scope>NUCLEOTIDE SEQUENCE [LARGE SCALE GENOMIC DNA]</scope>
    <source>
        <tissue evidence="2">Muscle</tissue>
    </source>
</reference>
<feature type="compositionally biased region" description="Basic residues" evidence="1">
    <location>
        <begin position="443"/>
        <end position="452"/>
    </location>
</feature>
<protein>
    <submittedName>
        <fullName evidence="2">Uncharacterized protein</fullName>
    </submittedName>
</protein>
<evidence type="ECO:0000313" key="2">
    <source>
        <dbReference type="EMBL" id="ROT75480.1"/>
    </source>
</evidence>
<proteinExistence type="predicted"/>
<feature type="region of interest" description="Disordered" evidence="1">
    <location>
        <begin position="188"/>
        <end position="266"/>
    </location>
</feature>
<evidence type="ECO:0000313" key="3">
    <source>
        <dbReference type="Proteomes" id="UP000283509"/>
    </source>
</evidence>
<organism evidence="2 3">
    <name type="scientific">Penaeus vannamei</name>
    <name type="common">Whiteleg shrimp</name>
    <name type="synonym">Litopenaeus vannamei</name>
    <dbReference type="NCBI Taxonomy" id="6689"/>
    <lineage>
        <taxon>Eukaryota</taxon>
        <taxon>Metazoa</taxon>
        <taxon>Ecdysozoa</taxon>
        <taxon>Arthropoda</taxon>
        <taxon>Crustacea</taxon>
        <taxon>Multicrustacea</taxon>
        <taxon>Malacostraca</taxon>
        <taxon>Eumalacostraca</taxon>
        <taxon>Eucarida</taxon>
        <taxon>Decapoda</taxon>
        <taxon>Dendrobranchiata</taxon>
        <taxon>Penaeoidea</taxon>
        <taxon>Penaeidae</taxon>
        <taxon>Penaeus</taxon>
    </lineage>
</organism>
<dbReference type="PRINTS" id="PR01217">
    <property type="entry name" value="PRICHEXTENSN"/>
</dbReference>
<feature type="compositionally biased region" description="Pro residues" evidence="1">
    <location>
        <begin position="188"/>
        <end position="206"/>
    </location>
</feature>